<feature type="region of interest" description="Disordered" evidence="1">
    <location>
        <begin position="32"/>
        <end position="61"/>
    </location>
</feature>
<feature type="compositionally biased region" description="Basic and acidic residues" evidence="1">
    <location>
        <begin position="41"/>
        <end position="52"/>
    </location>
</feature>
<evidence type="ECO:0000313" key="2">
    <source>
        <dbReference type="EMBL" id="SCM75438.1"/>
    </source>
</evidence>
<dbReference type="Pfam" id="PF05069">
    <property type="entry name" value="Phage_tail_S"/>
    <property type="match status" value="1"/>
</dbReference>
<name>A0A212LD84_9HYPH</name>
<proteinExistence type="predicted"/>
<dbReference type="AlphaFoldDB" id="A0A212LD84"/>
<gene>
    <name evidence="2" type="ORF">KL86PLE_20106</name>
</gene>
<dbReference type="RefSeq" id="WP_100081260.1">
    <property type="nucleotide sequence ID" value="NZ_LT608334.1"/>
</dbReference>
<protein>
    <submittedName>
        <fullName evidence="2">Prophage MuSo2</fullName>
    </submittedName>
</protein>
<sequence>MSSSIVVDINDLELTADKIAALEHVDPSDLMTNVGAIGESQTRRRITEEKTGPDGTPWPPNRTGTSILLRTGEHLLGSVAFVASADEAEWGASWEWAHVHQDGMTIKPKDAKRLAFVIGNQQIFARQVTIPPRPFVGLSDDNRVELSDVTTDWLGSLLQ</sequence>
<dbReference type="InterPro" id="IPR006522">
    <property type="entry name" value="Phage_virion_morphogenesis"/>
</dbReference>
<organism evidence="2">
    <name type="scientific">uncultured Pleomorphomonas sp</name>
    <dbReference type="NCBI Taxonomy" id="442121"/>
    <lineage>
        <taxon>Bacteria</taxon>
        <taxon>Pseudomonadati</taxon>
        <taxon>Pseudomonadota</taxon>
        <taxon>Alphaproteobacteria</taxon>
        <taxon>Hyphomicrobiales</taxon>
        <taxon>Pleomorphomonadaceae</taxon>
        <taxon>Pleomorphomonas</taxon>
        <taxon>environmental samples</taxon>
    </lineage>
</organism>
<evidence type="ECO:0000256" key="1">
    <source>
        <dbReference type="SAM" id="MobiDB-lite"/>
    </source>
</evidence>
<dbReference type="EMBL" id="FMJD01000006">
    <property type="protein sequence ID" value="SCM75438.1"/>
    <property type="molecule type" value="Genomic_DNA"/>
</dbReference>
<reference evidence="2" key="1">
    <citation type="submission" date="2016-08" db="EMBL/GenBank/DDBJ databases">
        <authorList>
            <person name="Seilhamer J.J."/>
        </authorList>
    </citation>
    <scope>NUCLEOTIDE SEQUENCE</scope>
    <source>
        <strain evidence="2">86</strain>
    </source>
</reference>
<accession>A0A212LD84</accession>